<gene>
    <name evidence="1" type="ORF">BDN71DRAFT_1434331</name>
</gene>
<reference evidence="1" key="1">
    <citation type="submission" date="2020-11" db="EMBL/GenBank/DDBJ databases">
        <authorList>
            <consortium name="DOE Joint Genome Institute"/>
            <person name="Ahrendt S."/>
            <person name="Riley R."/>
            <person name="Andreopoulos W."/>
            <person name="Labutti K."/>
            <person name="Pangilinan J."/>
            <person name="Ruiz-Duenas F.J."/>
            <person name="Barrasa J.M."/>
            <person name="Sanchez-Garcia M."/>
            <person name="Camarero S."/>
            <person name="Miyauchi S."/>
            <person name="Serrano A."/>
            <person name="Linde D."/>
            <person name="Babiker R."/>
            <person name="Drula E."/>
            <person name="Ayuso-Fernandez I."/>
            <person name="Pacheco R."/>
            <person name="Padilla G."/>
            <person name="Ferreira P."/>
            <person name="Barriuso J."/>
            <person name="Kellner H."/>
            <person name="Castanera R."/>
            <person name="Alfaro M."/>
            <person name="Ramirez L."/>
            <person name="Pisabarro A.G."/>
            <person name="Kuo A."/>
            <person name="Tritt A."/>
            <person name="Lipzen A."/>
            <person name="He G."/>
            <person name="Yan M."/>
            <person name="Ng V."/>
            <person name="Cullen D."/>
            <person name="Martin F."/>
            <person name="Rosso M.-N."/>
            <person name="Henrissat B."/>
            <person name="Hibbett D."/>
            <person name="Martinez A.T."/>
            <person name="Grigoriev I.V."/>
        </authorList>
    </citation>
    <scope>NUCLEOTIDE SEQUENCE</scope>
    <source>
        <strain evidence="1">ATCC 90797</strain>
    </source>
</reference>
<accession>A0A9P5ZMC5</accession>
<keyword evidence="2" id="KW-1185">Reference proteome</keyword>
<evidence type="ECO:0000313" key="2">
    <source>
        <dbReference type="Proteomes" id="UP000807025"/>
    </source>
</evidence>
<name>A0A9P5ZMC5_PLEER</name>
<protein>
    <submittedName>
        <fullName evidence="1">Uncharacterized protein</fullName>
    </submittedName>
</protein>
<proteinExistence type="predicted"/>
<evidence type="ECO:0000313" key="1">
    <source>
        <dbReference type="EMBL" id="KAF9490932.1"/>
    </source>
</evidence>
<dbReference type="EMBL" id="MU154630">
    <property type="protein sequence ID" value="KAF9490932.1"/>
    <property type="molecule type" value="Genomic_DNA"/>
</dbReference>
<comment type="caution">
    <text evidence="1">The sequence shown here is derived from an EMBL/GenBank/DDBJ whole genome shotgun (WGS) entry which is preliminary data.</text>
</comment>
<dbReference type="Proteomes" id="UP000807025">
    <property type="component" value="Unassembled WGS sequence"/>
</dbReference>
<organism evidence="1 2">
    <name type="scientific">Pleurotus eryngii</name>
    <name type="common">Boletus of the steppes</name>
    <dbReference type="NCBI Taxonomy" id="5323"/>
    <lineage>
        <taxon>Eukaryota</taxon>
        <taxon>Fungi</taxon>
        <taxon>Dikarya</taxon>
        <taxon>Basidiomycota</taxon>
        <taxon>Agaricomycotina</taxon>
        <taxon>Agaricomycetes</taxon>
        <taxon>Agaricomycetidae</taxon>
        <taxon>Agaricales</taxon>
        <taxon>Pleurotineae</taxon>
        <taxon>Pleurotaceae</taxon>
        <taxon>Pleurotus</taxon>
    </lineage>
</organism>
<dbReference type="AlphaFoldDB" id="A0A9P5ZMC5"/>
<sequence length="326" mass="36443">MPRQASHKHILEVRHLLSFYGKVIVLDLFYLALARFSSLARKSRVSRSNQFHTSSLPRFLSDDDSRCRSNRDPGILGVRGRGGRFRGRLIPVGKRCTLDAWTPPALLNPHTLLLSPSQANTASRALRRSREQHWFHTDIVIEWDPARLSSPMLSRVISSDVARTPASISPPLLVPRPEFQAALGPHGCRAAETRHRISSESKNVIVPSNWPRAVREPPATTEVLRPYNQINRLALVLMRSISASALETAIGLASDVDHGVARERERAVYPRISVARLIKVRGGWLASLSRIGYSQECWCNERERSAREARPSFCLINDQGSDDGGS</sequence>